<keyword evidence="1" id="KW-1133">Transmembrane helix</keyword>
<dbReference type="EMBL" id="JXSL01000031">
    <property type="protein sequence ID" value="KIL96996.1"/>
    <property type="molecule type" value="Genomic_DNA"/>
</dbReference>
<feature type="domain" description="Flavinylation-associated cytochrome" evidence="2">
    <location>
        <begin position="19"/>
        <end position="68"/>
    </location>
</feature>
<comment type="caution">
    <text evidence="3">The sequence shown here is derived from an EMBL/GenBank/DDBJ whole genome shotgun (WGS) entry which is preliminary data.</text>
</comment>
<name>A0A0C2UW05_PARME</name>
<feature type="transmembrane region" description="Helical" evidence="1">
    <location>
        <begin position="21"/>
        <end position="42"/>
    </location>
</feature>
<feature type="transmembrane region" description="Helical" evidence="1">
    <location>
        <begin position="48"/>
        <end position="66"/>
    </location>
</feature>
<gene>
    <name evidence="3" type="ORF">CCC_01789</name>
</gene>
<dbReference type="AlphaFoldDB" id="A0A0C2UW05"/>
<keyword evidence="4" id="KW-1185">Reference proteome</keyword>
<sequence>MIGHEGIMSRFEAALRRWATPGTAVLSVVVGITGVILFFHLAKGPVEAIHEWLGLGFAVLAILHAIRHRGSFIQMLRQRPMRLLTGATTLGVAAFLVMAPSKPSGNPMVGLARAAEQAPISHLAPVLGSRTEDILARLRQAGVNARPEDSLAALAASHHTDSVRLIALALPPAKIRN</sequence>
<dbReference type="Pfam" id="PF14358">
    <property type="entry name" value="DUF4405"/>
    <property type="match status" value="1"/>
</dbReference>
<evidence type="ECO:0000313" key="3">
    <source>
        <dbReference type="EMBL" id="KIL96996.1"/>
    </source>
</evidence>
<keyword evidence="1" id="KW-0812">Transmembrane</keyword>
<evidence type="ECO:0000256" key="1">
    <source>
        <dbReference type="SAM" id="Phobius"/>
    </source>
</evidence>
<evidence type="ECO:0000259" key="2">
    <source>
        <dbReference type="Pfam" id="PF14358"/>
    </source>
</evidence>
<dbReference type="Proteomes" id="UP000031971">
    <property type="component" value="Unassembled WGS sequence"/>
</dbReference>
<feature type="transmembrane region" description="Helical" evidence="1">
    <location>
        <begin position="81"/>
        <end position="99"/>
    </location>
</feature>
<dbReference type="InterPro" id="IPR025517">
    <property type="entry name" value="DUF4405"/>
</dbReference>
<proteinExistence type="predicted"/>
<reference evidence="3 4" key="1">
    <citation type="submission" date="2015-01" db="EMBL/GenBank/DDBJ databases">
        <title>Genome Sequence of Magnetospirillum magnetotacticum Strain MS-1.</title>
        <authorList>
            <person name="Marinov G.K."/>
            <person name="Smalley M.D."/>
            <person name="DeSalvo G."/>
        </authorList>
    </citation>
    <scope>NUCLEOTIDE SEQUENCE [LARGE SCALE GENOMIC DNA]</scope>
    <source>
        <strain evidence="3 4">MS-1</strain>
    </source>
</reference>
<evidence type="ECO:0000313" key="4">
    <source>
        <dbReference type="Proteomes" id="UP000031971"/>
    </source>
</evidence>
<protein>
    <recommendedName>
        <fullName evidence="2">Flavinylation-associated cytochrome domain-containing protein</fullName>
    </recommendedName>
</protein>
<accession>A0A0C2UW05</accession>
<keyword evidence="1" id="KW-0472">Membrane</keyword>
<dbReference type="STRING" id="272627.CCC_01789"/>
<organism evidence="3 4">
    <name type="scientific">Paramagnetospirillum magnetotacticum MS-1</name>
    <dbReference type="NCBI Taxonomy" id="272627"/>
    <lineage>
        <taxon>Bacteria</taxon>
        <taxon>Pseudomonadati</taxon>
        <taxon>Pseudomonadota</taxon>
        <taxon>Alphaproteobacteria</taxon>
        <taxon>Rhodospirillales</taxon>
        <taxon>Magnetospirillaceae</taxon>
        <taxon>Paramagnetospirillum</taxon>
    </lineage>
</organism>